<dbReference type="EMBL" id="BGPR01000004">
    <property type="protein sequence ID" value="GBL73770.1"/>
    <property type="molecule type" value="Genomic_DNA"/>
</dbReference>
<evidence type="ECO:0000256" key="10">
    <source>
        <dbReference type="ARBA" id="ARBA00023170"/>
    </source>
</evidence>
<dbReference type="InterPro" id="IPR028082">
    <property type="entry name" value="Peripla_BP_I"/>
</dbReference>
<dbReference type="GO" id="GO:0015276">
    <property type="term" value="F:ligand-gated monoatomic ion channel activity"/>
    <property type="evidence" value="ECO:0007669"/>
    <property type="project" value="InterPro"/>
</dbReference>
<dbReference type="InterPro" id="IPR001508">
    <property type="entry name" value="Iono_Glu_rcpt_met"/>
</dbReference>
<dbReference type="SUPFAM" id="SSF53822">
    <property type="entry name" value="Periplasmic binding protein-like I"/>
    <property type="match status" value="1"/>
</dbReference>
<dbReference type="Gene3D" id="3.40.50.2300">
    <property type="match status" value="2"/>
</dbReference>
<feature type="domain" description="Ionotropic glutamate receptor C-terminal" evidence="20">
    <location>
        <begin position="389"/>
        <end position="791"/>
    </location>
</feature>
<dbReference type="AlphaFoldDB" id="A0A4Y2A255"/>
<keyword evidence="10 22" id="KW-0675">Receptor</keyword>
<feature type="disulfide bond" evidence="18">
    <location>
        <begin position="740"/>
        <end position="798"/>
    </location>
</feature>
<dbReference type="Gene3D" id="3.40.190.10">
    <property type="entry name" value="Periplasmic binding protein-like II"/>
    <property type="match status" value="2"/>
</dbReference>
<keyword evidence="4" id="KW-1003">Cell membrane</keyword>
<feature type="site" description="Crucial to convey clamshell closure to channel opening" evidence="17">
    <location>
        <position position="622"/>
    </location>
</feature>
<evidence type="ECO:0000256" key="2">
    <source>
        <dbReference type="ARBA" id="ARBA00008685"/>
    </source>
</evidence>
<organism evidence="22 23">
    <name type="scientific">Araneus ventricosus</name>
    <name type="common">Orbweaver spider</name>
    <name type="synonym">Epeira ventricosa</name>
    <dbReference type="NCBI Taxonomy" id="182803"/>
    <lineage>
        <taxon>Eukaryota</taxon>
        <taxon>Metazoa</taxon>
        <taxon>Ecdysozoa</taxon>
        <taxon>Arthropoda</taxon>
        <taxon>Chelicerata</taxon>
        <taxon>Arachnida</taxon>
        <taxon>Araneae</taxon>
        <taxon>Araneomorphae</taxon>
        <taxon>Entelegynae</taxon>
        <taxon>Araneoidea</taxon>
        <taxon>Araneidae</taxon>
        <taxon>Araneus</taxon>
    </lineage>
</organism>
<dbReference type="GO" id="GO:0038023">
    <property type="term" value="F:signaling receptor activity"/>
    <property type="evidence" value="ECO:0007669"/>
    <property type="project" value="InterPro"/>
</dbReference>
<evidence type="ECO:0000256" key="7">
    <source>
        <dbReference type="ARBA" id="ARBA00023018"/>
    </source>
</evidence>
<keyword evidence="9 19" id="KW-0472">Membrane</keyword>
<dbReference type="Pfam" id="PF01094">
    <property type="entry name" value="ANF_receptor"/>
    <property type="match status" value="1"/>
</dbReference>
<comment type="similarity">
    <text evidence="2">Belongs to the glutamate-gated ion channel (TC 1.A.10.1) family.</text>
</comment>
<feature type="transmembrane region" description="Helical" evidence="19">
    <location>
        <begin position="514"/>
        <end position="534"/>
    </location>
</feature>
<dbReference type="Pfam" id="PF00060">
    <property type="entry name" value="Lig_chan"/>
    <property type="match status" value="1"/>
</dbReference>
<gene>
    <name evidence="22" type="primary">Ir25a</name>
    <name evidence="22" type="ORF">AVEN_230746_1</name>
</gene>
<keyword evidence="3" id="KW-0813">Transport</keyword>
<name>A0A4Y2A255_ARAVE</name>
<dbReference type="OrthoDB" id="5984008at2759"/>
<dbReference type="SMART" id="SM00918">
    <property type="entry name" value="Lig_chan-Glu_bd"/>
    <property type="match status" value="1"/>
</dbReference>
<feature type="binding site" evidence="16">
    <location>
        <position position="471"/>
    </location>
    <ligand>
        <name>L-glutamate</name>
        <dbReference type="ChEBI" id="CHEBI:29985"/>
    </ligand>
</feature>
<keyword evidence="14" id="KW-0407">Ion channel</keyword>
<feature type="binding site" evidence="16">
    <location>
        <position position="643"/>
    </location>
    <ligand>
        <name>L-glutamate</name>
        <dbReference type="ChEBI" id="CHEBI:29985"/>
    </ligand>
</feature>
<feature type="site" description="Interaction with the cone snail toxin Con-ikot-ikot" evidence="17">
    <location>
        <position position="774"/>
    </location>
</feature>
<feature type="binding site" evidence="16">
    <location>
        <position position="728"/>
    </location>
    <ligand>
        <name>L-glutamate</name>
        <dbReference type="ChEBI" id="CHEBI:29985"/>
    </ligand>
</feature>
<evidence type="ECO:0000256" key="15">
    <source>
        <dbReference type="ARBA" id="ARBA00034100"/>
    </source>
</evidence>
<evidence type="ECO:0000256" key="11">
    <source>
        <dbReference type="ARBA" id="ARBA00023180"/>
    </source>
</evidence>
<dbReference type="InterPro" id="IPR001828">
    <property type="entry name" value="ANF_lig-bd_rcpt"/>
</dbReference>
<dbReference type="GO" id="GO:0045211">
    <property type="term" value="C:postsynaptic membrane"/>
    <property type="evidence" value="ECO:0007669"/>
    <property type="project" value="UniProtKB-SubCell"/>
</dbReference>
<evidence type="ECO:0000256" key="9">
    <source>
        <dbReference type="ARBA" id="ARBA00023136"/>
    </source>
</evidence>
<keyword evidence="11" id="KW-0325">Glycoprotein</keyword>
<dbReference type="FunFam" id="3.40.190.10:FF:000142">
    <property type="entry name" value="Ionotropic receptor 25a"/>
    <property type="match status" value="1"/>
</dbReference>
<keyword evidence="6 19" id="KW-1133">Transmembrane helix</keyword>
<dbReference type="Proteomes" id="UP000499080">
    <property type="component" value="Unassembled WGS sequence"/>
</dbReference>
<dbReference type="FunFam" id="1.10.287.70:FF:000080">
    <property type="entry name" value="Glutamate receptor ionotropic, kainate"/>
    <property type="match status" value="1"/>
</dbReference>
<dbReference type="Pfam" id="PF10613">
    <property type="entry name" value="Lig_chan-Glu_bd"/>
    <property type="match status" value="1"/>
</dbReference>
<keyword evidence="13" id="KW-1071">Ligand-gated ion channel</keyword>
<dbReference type="SUPFAM" id="SSF53850">
    <property type="entry name" value="Periplasmic binding protein-like II"/>
    <property type="match status" value="1"/>
</dbReference>
<dbReference type="PRINTS" id="PR00177">
    <property type="entry name" value="NMDARECEPTOR"/>
</dbReference>
<evidence type="ECO:0000256" key="19">
    <source>
        <dbReference type="SAM" id="Phobius"/>
    </source>
</evidence>
<proteinExistence type="inferred from homology"/>
<keyword evidence="12" id="KW-0628">Postsynaptic cell membrane</keyword>
<evidence type="ECO:0000256" key="3">
    <source>
        <dbReference type="ARBA" id="ARBA00022448"/>
    </source>
</evidence>
<evidence type="ECO:0000256" key="5">
    <source>
        <dbReference type="ARBA" id="ARBA00022692"/>
    </source>
</evidence>
<evidence type="ECO:0000313" key="22">
    <source>
        <dbReference type="EMBL" id="GBL73770.1"/>
    </source>
</evidence>
<dbReference type="SUPFAM" id="SSF81324">
    <property type="entry name" value="Voltage-gated potassium channels"/>
    <property type="match status" value="1"/>
</dbReference>
<evidence type="ECO:0000256" key="18">
    <source>
        <dbReference type="PIRSR" id="PIRSR601508-3"/>
    </source>
</evidence>
<dbReference type="SMART" id="SM00079">
    <property type="entry name" value="PBPe"/>
    <property type="match status" value="1"/>
</dbReference>
<keyword evidence="23" id="KW-1185">Reference proteome</keyword>
<evidence type="ECO:0000256" key="8">
    <source>
        <dbReference type="ARBA" id="ARBA00023065"/>
    </source>
</evidence>
<keyword evidence="18" id="KW-1015">Disulfide bond</keyword>
<evidence type="ECO:0000256" key="12">
    <source>
        <dbReference type="ARBA" id="ARBA00023257"/>
    </source>
</evidence>
<keyword evidence="5 19" id="KW-0812">Transmembrane</keyword>
<evidence type="ECO:0000256" key="4">
    <source>
        <dbReference type="ARBA" id="ARBA00022475"/>
    </source>
</evidence>
<dbReference type="FunFam" id="3.40.190.10:FF:000160">
    <property type="entry name" value="GLutamate Receptor family (AMPA)"/>
    <property type="match status" value="1"/>
</dbReference>
<feature type="transmembrane region" description="Helical" evidence="19">
    <location>
        <begin position="592"/>
        <end position="615"/>
    </location>
</feature>
<protein>
    <submittedName>
        <fullName evidence="22">Ionotropic receptor 25a</fullName>
    </submittedName>
</protein>
<dbReference type="InterPro" id="IPR015683">
    <property type="entry name" value="Ionotropic_Glu_rcpt"/>
</dbReference>
<evidence type="ECO:0000259" key="21">
    <source>
        <dbReference type="SMART" id="SM00918"/>
    </source>
</evidence>
<keyword evidence="7" id="KW-0770">Synapse</keyword>
<evidence type="ECO:0000259" key="20">
    <source>
        <dbReference type="SMART" id="SM00079"/>
    </source>
</evidence>
<reference evidence="22 23" key="1">
    <citation type="journal article" date="2019" name="Sci. Rep.">
        <title>Orb-weaving spider Araneus ventricosus genome elucidates the spidroin gene catalogue.</title>
        <authorList>
            <person name="Kono N."/>
            <person name="Nakamura H."/>
            <person name="Ohtoshi R."/>
            <person name="Moran D.A.P."/>
            <person name="Shinohara A."/>
            <person name="Yoshida Y."/>
            <person name="Fujiwara M."/>
            <person name="Mori M."/>
            <person name="Tomita M."/>
            <person name="Arakawa K."/>
        </authorList>
    </citation>
    <scope>NUCLEOTIDE SEQUENCE [LARGE SCALE GENOMIC DNA]</scope>
</reference>
<dbReference type="InterPro" id="IPR001320">
    <property type="entry name" value="Iontro_rcpt_C"/>
</dbReference>
<feature type="domain" description="Ionotropic glutamate receptor L-glutamate and glycine-binding" evidence="21">
    <location>
        <begin position="399"/>
        <end position="460"/>
    </location>
</feature>
<dbReference type="PANTHER" id="PTHR18966">
    <property type="entry name" value="IONOTROPIC GLUTAMATE RECEPTOR"/>
    <property type="match status" value="1"/>
</dbReference>
<evidence type="ECO:0000256" key="6">
    <source>
        <dbReference type="ARBA" id="ARBA00022989"/>
    </source>
</evidence>
<comment type="subcellular location">
    <subcellularLocation>
        <location evidence="1">Cell membrane</location>
        <topology evidence="1">Multi-pass membrane protein</topology>
    </subcellularLocation>
    <subcellularLocation>
        <location evidence="15">Postsynaptic cell membrane</location>
    </subcellularLocation>
</comment>
<evidence type="ECO:0000256" key="1">
    <source>
        <dbReference type="ARBA" id="ARBA00004651"/>
    </source>
</evidence>
<dbReference type="Gene3D" id="1.10.287.70">
    <property type="match status" value="1"/>
</dbReference>
<evidence type="ECO:0000256" key="16">
    <source>
        <dbReference type="PIRSR" id="PIRSR601508-1"/>
    </source>
</evidence>
<evidence type="ECO:0000256" key="17">
    <source>
        <dbReference type="PIRSR" id="PIRSR601508-2"/>
    </source>
</evidence>
<feature type="binding site" evidence="16">
    <location>
        <position position="476"/>
    </location>
    <ligand>
        <name>L-glutamate</name>
        <dbReference type="ChEBI" id="CHEBI:29985"/>
    </ligand>
</feature>
<evidence type="ECO:0000313" key="23">
    <source>
        <dbReference type="Proteomes" id="UP000499080"/>
    </source>
</evidence>
<sequence>MEHSADFSMWYKAHKLECSENYVGSSNVMEVKAAEILWKRSVENSVCERLTKPSPTVIIDTTRRPRAIGNRAGTLVKKVVRKMGIPTVSATYGKMNGIMEWENLSNTEKQYLVQIPPPGYIITQVVRDIASHQNMTTTGVLFDESIELDQKSSTLLQNIATRATILKVQPNRQKIQEQILKMKGSDTAYYFVIGPTETINQALDVAESNNMTGREYSWYLVSLDPSEPNCNCKKMAALWMLPRPKANQKKKAETLARTFQINSEVEVSFYYDLVLLVVKAIKSSVGKGIWPNEIQFPSCDTKVNPEDRKEFKLLNALKQEAHYGIFGQFVIKETGGSYQELELIMRKLTFIDNKITQPKRVGEWTYGQPTGKIKFQQGYDLKNFTAVTIYHVTTLEIPPFVYKHVDENGTVTFSGYCVELLDEIKEILNFDYTISETKDNKFGTMNDKLEWDGMIRDLVDKRAEIALGPISVMAERETVVDFTVPYYDLVGISILMKKPSVPSSLFKFLTVLEANVWACILAAYFITSFLMFMFDRLSPYSYYNNKEKYKDDDEDEKRDFSLKESLWFCMTSLTPQGGGEAPRNLSGRLVAATWWLFGFIIIASYTANLAAFLTVSRLDSPIESLDDLAKQYKIKYAPQESTSAATYFERMAYIEEKFYEIWKNMSLDDSLNETERAKLAVWDYPVSDKYTKIWWTMKETGMPKTFEEGIDKVLASKGSQEGFAFIADSTQVKYAVMTNCELISVGSEFSRKPLALAVQQGSPLKDQLSSAILKLLNQRKLEGLKEKWWNKNPFKKECDDSEQQSDGISIANIGSGSPCEESDAFDVKCGRGRKAIASTSVEDVATALQEASSRALGTCSARGISRILDMPVRTVRKITKYPAMLSIQNYACSGVGSC</sequence>
<feature type="binding site" evidence="16">
    <location>
        <position position="469"/>
    </location>
    <ligand>
        <name>L-glutamate</name>
        <dbReference type="ChEBI" id="CHEBI:29985"/>
    </ligand>
</feature>
<evidence type="ECO:0000256" key="13">
    <source>
        <dbReference type="ARBA" id="ARBA00023286"/>
    </source>
</evidence>
<dbReference type="CDD" id="cd13717">
    <property type="entry name" value="PBP2_iGluR_putative"/>
    <property type="match status" value="1"/>
</dbReference>
<comment type="caution">
    <text evidence="22">The sequence shown here is derived from an EMBL/GenBank/DDBJ whole genome shotgun (WGS) entry which is preliminary data.</text>
</comment>
<accession>A0A4Y2A255</accession>
<dbReference type="InterPro" id="IPR019594">
    <property type="entry name" value="Glu/Gly-bd"/>
</dbReference>
<evidence type="ECO:0000256" key="14">
    <source>
        <dbReference type="ARBA" id="ARBA00023303"/>
    </source>
</evidence>
<keyword evidence="8" id="KW-0406">Ion transport</keyword>